<accession>A0ABQ7GGW3</accession>
<organism evidence="4 5">
    <name type="scientific">Dunaliella salina</name>
    <name type="common">Green alga</name>
    <name type="synonym">Protococcus salinus</name>
    <dbReference type="NCBI Taxonomy" id="3046"/>
    <lineage>
        <taxon>Eukaryota</taxon>
        <taxon>Viridiplantae</taxon>
        <taxon>Chlorophyta</taxon>
        <taxon>core chlorophytes</taxon>
        <taxon>Chlorophyceae</taxon>
        <taxon>CS clade</taxon>
        <taxon>Chlamydomonadales</taxon>
        <taxon>Dunaliellaceae</taxon>
        <taxon>Dunaliella</taxon>
    </lineage>
</organism>
<proteinExistence type="predicted"/>
<dbReference type="PANTHER" id="PTHR43788:SF6">
    <property type="entry name" value="DNA HELICASE B"/>
    <property type="match status" value="1"/>
</dbReference>
<dbReference type="InterPro" id="IPR027417">
    <property type="entry name" value="P-loop_NTPase"/>
</dbReference>
<evidence type="ECO:0000256" key="2">
    <source>
        <dbReference type="ARBA" id="ARBA00022840"/>
    </source>
</evidence>
<dbReference type="EMBL" id="MU069788">
    <property type="protein sequence ID" value="KAF5833836.1"/>
    <property type="molecule type" value="Genomic_DNA"/>
</dbReference>
<dbReference type="PANTHER" id="PTHR43788">
    <property type="entry name" value="DNA2/NAM7 HELICASE FAMILY MEMBER"/>
    <property type="match status" value="1"/>
</dbReference>
<name>A0ABQ7GGW3_DUNSA</name>
<reference evidence="4" key="1">
    <citation type="submission" date="2017-08" db="EMBL/GenBank/DDBJ databases">
        <authorList>
            <person name="Polle J.E."/>
            <person name="Barry K."/>
            <person name="Cushman J."/>
            <person name="Schmutz J."/>
            <person name="Tran D."/>
            <person name="Hathwaick L.T."/>
            <person name="Yim W.C."/>
            <person name="Jenkins J."/>
            <person name="Mckie-Krisberg Z.M."/>
            <person name="Prochnik S."/>
            <person name="Lindquist E."/>
            <person name="Dockter R.B."/>
            <person name="Adam C."/>
            <person name="Molina H."/>
            <person name="Bunkerborg J."/>
            <person name="Jin E."/>
            <person name="Buchheim M."/>
            <person name="Magnuson J."/>
        </authorList>
    </citation>
    <scope>NUCLEOTIDE SEQUENCE</scope>
    <source>
        <strain evidence="4">CCAP 19/18</strain>
    </source>
</reference>
<comment type="caution">
    <text evidence="4">The sequence shown here is derived from an EMBL/GenBank/DDBJ whole genome shotgun (WGS) entry which is preliminary data.</text>
</comment>
<evidence type="ECO:0000313" key="5">
    <source>
        <dbReference type="Proteomes" id="UP000815325"/>
    </source>
</evidence>
<dbReference type="Gene3D" id="3.40.50.300">
    <property type="entry name" value="P-loop containing nucleotide triphosphate hydrolases"/>
    <property type="match status" value="1"/>
</dbReference>
<dbReference type="Proteomes" id="UP000815325">
    <property type="component" value="Unassembled WGS sequence"/>
</dbReference>
<evidence type="ECO:0000256" key="3">
    <source>
        <dbReference type="SAM" id="MobiDB-lite"/>
    </source>
</evidence>
<evidence type="ECO:0000256" key="1">
    <source>
        <dbReference type="ARBA" id="ARBA00022741"/>
    </source>
</evidence>
<feature type="compositionally biased region" description="Basic and acidic residues" evidence="3">
    <location>
        <begin position="19"/>
        <end position="32"/>
    </location>
</feature>
<feature type="compositionally biased region" description="Polar residues" evidence="3">
    <location>
        <begin position="1"/>
        <end position="11"/>
    </location>
</feature>
<keyword evidence="1" id="KW-0547">Nucleotide-binding</keyword>
<dbReference type="InterPro" id="IPR050534">
    <property type="entry name" value="Coronavir_polyprotein_1ab"/>
</dbReference>
<feature type="region of interest" description="Disordered" evidence="3">
    <location>
        <begin position="1"/>
        <end position="48"/>
    </location>
</feature>
<dbReference type="SUPFAM" id="SSF52540">
    <property type="entry name" value="P-loop containing nucleoside triphosphate hydrolases"/>
    <property type="match status" value="1"/>
</dbReference>
<dbReference type="Pfam" id="PF13604">
    <property type="entry name" value="AAA_30"/>
    <property type="match status" value="1"/>
</dbReference>
<gene>
    <name evidence="4" type="ORF">DUNSADRAFT_9710</name>
</gene>
<keyword evidence="2" id="KW-0067">ATP-binding</keyword>
<protein>
    <submittedName>
        <fullName evidence="4">AAA domain-containing protein</fullName>
    </submittedName>
</protein>
<keyword evidence="5" id="KW-1185">Reference proteome</keyword>
<evidence type="ECO:0000313" key="4">
    <source>
        <dbReference type="EMBL" id="KAF5833836.1"/>
    </source>
</evidence>
<dbReference type="CDD" id="cd17933">
    <property type="entry name" value="DEXSc_RecD-like"/>
    <property type="match status" value="1"/>
</dbReference>
<sequence>MKNALSESHSVSIAARVSNARDARQQQEESKGDGSPMEDSLSPSPKEILQNAISFSGSDAVLPYPDHAIEEAGRVQGALKKPYNEILMQLRKEMKLLGVGEDDEEDNINAGKDAGKDFEATKFLLSDIPGYIKHEAMLSPWALYQAMERRAAAETLSRFRLDDKQHQALMTAATSQVLVLTGAAGCGKTYATYAIVTYFKSLGSDIHLMAPTGRAASNIRTMANEDASTIHSALKATPLDSDENVFVFKDWSKEEALDGAVIVDETSMVDSELMSHVIKALGENARIIFVGDPNQLPPVSIGAPFQDLIAWNKLPSVYLDQVHRQRAHSSILDAAHHVLRGRKLGADSGMKFVSLPDIVAGVLEPASTDGSKFSRVLAESDKGSSNDKQRQVAAGLAGMLGSDAAVVQLPSGCKEKKALACLVDLVANLKACGADPQVISPATNNKFGLRVDAVNRSLEPVMNDNMYEMSQDWRREKLGFYEGDRVVQVEDFPLSSSFCMSLWVETCAHPCFTQPSRAQAAYCSFYPLLTHLQPRCLCPRKQAKTPH</sequence>